<gene>
    <name evidence="1" type="ORF">HP467_07445</name>
</gene>
<evidence type="ECO:0000313" key="1">
    <source>
        <dbReference type="EMBL" id="NUU27945.1"/>
    </source>
</evidence>
<sequence length="72" mass="7597">MSRSSTASQLGQRIDAAIVARGTDTETVARAVGMPVVEFESRLRSGDISMPDIVRVGGFLRMAPTDLFGVAA</sequence>
<reference evidence="1 2" key="1">
    <citation type="submission" date="2020-05" db="EMBL/GenBank/DDBJ databases">
        <title>Genome Sequencing of Type Strains.</title>
        <authorList>
            <person name="Lemaire J.F."/>
            <person name="Inderbitzin P."/>
            <person name="Gregorio O.A."/>
            <person name="Collins S.B."/>
            <person name="Wespe N."/>
            <person name="Knight-Connoni V."/>
        </authorList>
    </citation>
    <scope>NUCLEOTIDE SEQUENCE [LARGE SCALE GENOMIC DNA]</scope>
    <source>
        <strain evidence="1 2">DSM 20512</strain>
    </source>
</reference>
<name>A0A850DTZ3_9MICO</name>
<protein>
    <recommendedName>
        <fullName evidence="3">DNA-binding protein</fullName>
    </recommendedName>
</protein>
<proteinExistence type="predicted"/>
<organism evidence="1 2">
    <name type="scientific">Curtobacterium citreum</name>
    <dbReference type="NCBI Taxonomy" id="2036"/>
    <lineage>
        <taxon>Bacteria</taxon>
        <taxon>Bacillati</taxon>
        <taxon>Actinomycetota</taxon>
        <taxon>Actinomycetes</taxon>
        <taxon>Micrococcales</taxon>
        <taxon>Microbacteriaceae</taxon>
        <taxon>Curtobacterium</taxon>
    </lineage>
</organism>
<evidence type="ECO:0000313" key="2">
    <source>
        <dbReference type="Proteomes" id="UP000539146"/>
    </source>
</evidence>
<evidence type="ECO:0008006" key="3">
    <source>
        <dbReference type="Google" id="ProtNLM"/>
    </source>
</evidence>
<dbReference type="EMBL" id="JABMCG010000095">
    <property type="protein sequence ID" value="NUU27945.1"/>
    <property type="molecule type" value="Genomic_DNA"/>
</dbReference>
<dbReference type="Proteomes" id="UP000539146">
    <property type="component" value="Unassembled WGS sequence"/>
</dbReference>
<comment type="caution">
    <text evidence="1">The sequence shown here is derived from an EMBL/GenBank/DDBJ whole genome shotgun (WGS) entry which is preliminary data.</text>
</comment>
<dbReference type="RefSeq" id="WP_175325776.1">
    <property type="nucleotide sequence ID" value="NZ_BAAAWP010000001.1"/>
</dbReference>
<accession>A0A850DTZ3</accession>
<dbReference type="AlphaFoldDB" id="A0A850DTZ3"/>